<dbReference type="InterPro" id="IPR004394">
    <property type="entry name" value="Iojap/RsfS/C7orf30"/>
</dbReference>
<name>A0A7K1TXP2_9BACT</name>
<accession>A0A7K1TXP2</accession>
<dbReference type="Pfam" id="PF02410">
    <property type="entry name" value="RsfS"/>
    <property type="match status" value="1"/>
</dbReference>
<reference evidence="3 4" key="1">
    <citation type="submission" date="2019-12" db="EMBL/GenBank/DDBJ databases">
        <title>Chitinophaga sp. strain ysch24 (GDMCC 1.1355), whole genome shotgun sequence.</title>
        <authorList>
            <person name="Zhang X."/>
        </authorList>
    </citation>
    <scope>NUCLEOTIDE SEQUENCE [LARGE SCALE GENOMIC DNA]</scope>
    <source>
        <strain evidence="4">ysch24</strain>
    </source>
</reference>
<dbReference type="GO" id="GO:0043023">
    <property type="term" value="F:ribosomal large subunit binding"/>
    <property type="evidence" value="ECO:0007669"/>
    <property type="project" value="TreeGrafter"/>
</dbReference>
<dbReference type="HAMAP" id="MF_01477">
    <property type="entry name" value="Iojap_RsfS"/>
    <property type="match status" value="1"/>
</dbReference>
<gene>
    <name evidence="2 3" type="primary">rsfS</name>
    <name evidence="3" type="ORF">GO493_01270</name>
</gene>
<dbReference type="PANTHER" id="PTHR21043">
    <property type="entry name" value="IOJAP SUPERFAMILY ORTHOLOG"/>
    <property type="match status" value="1"/>
</dbReference>
<dbReference type="GO" id="GO:0090071">
    <property type="term" value="P:negative regulation of ribosome biogenesis"/>
    <property type="evidence" value="ECO:0007669"/>
    <property type="project" value="UniProtKB-UniRule"/>
</dbReference>
<evidence type="ECO:0000313" key="3">
    <source>
        <dbReference type="EMBL" id="MVT06874.1"/>
    </source>
</evidence>
<protein>
    <recommendedName>
        <fullName evidence="2">Ribosomal silencing factor RsfS</fullName>
    </recommendedName>
</protein>
<keyword evidence="2" id="KW-0963">Cytoplasm</keyword>
<evidence type="ECO:0000256" key="2">
    <source>
        <dbReference type="HAMAP-Rule" id="MF_01477"/>
    </source>
</evidence>
<evidence type="ECO:0000313" key="4">
    <source>
        <dbReference type="Proteomes" id="UP000461730"/>
    </source>
</evidence>
<dbReference type="EMBL" id="WRXN01000001">
    <property type="protein sequence ID" value="MVT06874.1"/>
    <property type="molecule type" value="Genomic_DNA"/>
</dbReference>
<dbReference type="NCBIfam" id="TIGR00090">
    <property type="entry name" value="rsfS_iojap_ybeB"/>
    <property type="match status" value="1"/>
</dbReference>
<comment type="function">
    <text evidence="2">Functions as a ribosomal silencing factor. Interacts with ribosomal protein uL14 (rplN), blocking formation of intersubunit bridge B8. Prevents association of the 30S and 50S ribosomal subunits and the formation of functional ribosomes, thus repressing translation.</text>
</comment>
<dbReference type="PANTHER" id="PTHR21043:SF0">
    <property type="entry name" value="MITOCHONDRIAL ASSEMBLY OF RIBOSOMAL LARGE SUBUNIT PROTEIN 1"/>
    <property type="match status" value="1"/>
</dbReference>
<dbReference type="Proteomes" id="UP000461730">
    <property type="component" value="Unassembled WGS sequence"/>
</dbReference>
<dbReference type="Gene3D" id="3.30.460.10">
    <property type="entry name" value="Beta Polymerase, domain 2"/>
    <property type="match status" value="1"/>
</dbReference>
<dbReference type="SUPFAM" id="SSF81301">
    <property type="entry name" value="Nucleotidyltransferase"/>
    <property type="match status" value="1"/>
</dbReference>
<keyword evidence="2" id="KW-0810">Translation regulation</keyword>
<dbReference type="GO" id="GO:0005737">
    <property type="term" value="C:cytoplasm"/>
    <property type="evidence" value="ECO:0007669"/>
    <property type="project" value="UniProtKB-SubCell"/>
</dbReference>
<comment type="subunit">
    <text evidence="2">Interacts with ribosomal protein uL14 (rplN).</text>
</comment>
<proteinExistence type="inferred from homology"/>
<organism evidence="3 4">
    <name type="scientific">Chitinophaga tropicalis</name>
    <dbReference type="NCBI Taxonomy" id="2683588"/>
    <lineage>
        <taxon>Bacteria</taxon>
        <taxon>Pseudomonadati</taxon>
        <taxon>Bacteroidota</taxon>
        <taxon>Chitinophagia</taxon>
        <taxon>Chitinophagales</taxon>
        <taxon>Chitinophagaceae</taxon>
        <taxon>Chitinophaga</taxon>
    </lineage>
</organism>
<dbReference type="GO" id="GO:0017148">
    <property type="term" value="P:negative regulation of translation"/>
    <property type="evidence" value="ECO:0007669"/>
    <property type="project" value="UniProtKB-UniRule"/>
</dbReference>
<dbReference type="RefSeq" id="WP_157304251.1">
    <property type="nucleotide sequence ID" value="NZ_WRXN01000001.1"/>
</dbReference>
<dbReference type="GO" id="GO:0042256">
    <property type="term" value="P:cytosolic ribosome assembly"/>
    <property type="evidence" value="ECO:0007669"/>
    <property type="project" value="UniProtKB-UniRule"/>
</dbReference>
<keyword evidence="4" id="KW-1185">Reference proteome</keyword>
<sequence length="136" mass="15702">MAPLTVLSTRKKALTRLSRESEIFSTIIKAIQEKKGENIVSLDLRQIPEAVADFFVICEANSTTQVKAIADYVEEQVQEHTGEQPFKHEGFTAQQWILVDYVNVVVHVFQPETRQFYSLEDMWSDAERMEHNETNL</sequence>
<dbReference type="InterPro" id="IPR043519">
    <property type="entry name" value="NT_sf"/>
</dbReference>
<evidence type="ECO:0000256" key="1">
    <source>
        <dbReference type="ARBA" id="ARBA00010574"/>
    </source>
</evidence>
<comment type="caution">
    <text evidence="3">The sequence shown here is derived from an EMBL/GenBank/DDBJ whole genome shotgun (WGS) entry which is preliminary data.</text>
</comment>
<comment type="subcellular location">
    <subcellularLocation>
        <location evidence="2">Cytoplasm</location>
    </subcellularLocation>
</comment>
<keyword evidence="2" id="KW-0678">Repressor</keyword>
<comment type="similarity">
    <text evidence="1 2">Belongs to the Iojap/RsfS family.</text>
</comment>
<dbReference type="AlphaFoldDB" id="A0A7K1TXP2"/>